<accession>A0ABU8NW67</accession>
<keyword evidence="1" id="KW-1003">Cell membrane</keyword>
<dbReference type="EMBL" id="JBAHVJ010000003">
    <property type="protein sequence ID" value="MEJ4099258.1"/>
    <property type="molecule type" value="Genomic_DNA"/>
</dbReference>
<keyword evidence="7" id="KW-1133">Transmembrane helix</keyword>
<feature type="region of interest" description="Disordered" evidence="6">
    <location>
        <begin position="67"/>
        <end position="105"/>
    </location>
</feature>
<organism evidence="8 9">
    <name type="scientific">Corynebacterium mastitidis</name>
    <dbReference type="NCBI Taxonomy" id="161890"/>
    <lineage>
        <taxon>Bacteria</taxon>
        <taxon>Bacillati</taxon>
        <taxon>Actinomycetota</taxon>
        <taxon>Actinomycetes</taxon>
        <taxon>Mycobacteriales</taxon>
        <taxon>Corynebacteriaceae</taxon>
        <taxon>Corynebacterium</taxon>
    </lineage>
</organism>
<keyword evidence="5 8" id="KW-0449">Lipoprotein</keyword>
<keyword evidence="4" id="KW-0564">Palmitate</keyword>
<protein>
    <submittedName>
        <fullName evidence="8">LppP/LprE family lipoprotein</fullName>
    </submittedName>
</protein>
<comment type="caution">
    <text evidence="8">The sequence shown here is derived from an EMBL/GenBank/DDBJ whole genome shotgun (WGS) entry which is preliminary data.</text>
</comment>
<dbReference type="Pfam" id="PF14041">
    <property type="entry name" value="Lipoprotein_21"/>
    <property type="match status" value="1"/>
</dbReference>
<keyword evidence="3 7" id="KW-0472">Membrane</keyword>
<evidence type="ECO:0000256" key="3">
    <source>
        <dbReference type="ARBA" id="ARBA00023136"/>
    </source>
</evidence>
<evidence type="ECO:0000313" key="9">
    <source>
        <dbReference type="Proteomes" id="UP001359781"/>
    </source>
</evidence>
<dbReference type="RefSeq" id="WP_337889139.1">
    <property type="nucleotide sequence ID" value="NZ_JBAHVI010000001.1"/>
</dbReference>
<feature type="compositionally biased region" description="Polar residues" evidence="6">
    <location>
        <begin position="70"/>
        <end position="85"/>
    </location>
</feature>
<evidence type="ECO:0000256" key="2">
    <source>
        <dbReference type="ARBA" id="ARBA00022729"/>
    </source>
</evidence>
<evidence type="ECO:0000256" key="5">
    <source>
        <dbReference type="ARBA" id="ARBA00023288"/>
    </source>
</evidence>
<name>A0ABU8NW67_9CORY</name>
<keyword evidence="9" id="KW-1185">Reference proteome</keyword>
<evidence type="ECO:0000256" key="7">
    <source>
        <dbReference type="SAM" id="Phobius"/>
    </source>
</evidence>
<dbReference type="InterPro" id="IPR025971">
    <property type="entry name" value="LppP/LprE"/>
</dbReference>
<gene>
    <name evidence="8" type="ORF">V5S96_02630</name>
</gene>
<evidence type="ECO:0000256" key="4">
    <source>
        <dbReference type="ARBA" id="ARBA00023139"/>
    </source>
</evidence>
<dbReference type="Proteomes" id="UP001359781">
    <property type="component" value="Unassembled WGS sequence"/>
</dbReference>
<evidence type="ECO:0000313" key="8">
    <source>
        <dbReference type="EMBL" id="MEJ4099258.1"/>
    </source>
</evidence>
<feature type="transmembrane region" description="Helical" evidence="7">
    <location>
        <begin position="37"/>
        <end position="57"/>
    </location>
</feature>
<evidence type="ECO:0000256" key="6">
    <source>
        <dbReference type="SAM" id="MobiDB-lite"/>
    </source>
</evidence>
<proteinExistence type="predicted"/>
<sequence length="345" mass="37770">MGNGYNYGQDEWAAETHRVASRPQGSARTGHRREILWAFRGALVVILVAVCTWFFVYGNREATVEVQPPNAASEQSVNAETSFAATEQTSEPEEPKESTEEEDIAERCERGYWPGGFRNPALLYCDGDWMRVGEKQTDDLVVYQWVNGDWQEYEPHGKTATGFDCFNSADMRQDGVPTVLRTDIATCDGGTSESASRGARSGTSTCGGLTGEEAVYTWIDRLPDSGVGSAWSPDFVDTEGYNPCAALSYIPVTVESATAASPYHIMLFHYGEYLGTATLEAYAFAPIISRDSDSSITVNYKYLRNNGESHAEASGRTTAHYRWDEGQGKVVMTGSAPPCSGRPCD</sequence>
<evidence type="ECO:0000256" key="1">
    <source>
        <dbReference type="ARBA" id="ARBA00022475"/>
    </source>
</evidence>
<reference evidence="8 9" key="1">
    <citation type="submission" date="2024-02" db="EMBL/GenBank/DDBJ databases">
        <title>Whole genome sequencing and characterization of Corynebacterium isolated from the ocular surface of dry eye disease sufferers.</title>
        <authorList>
            <person name="Naqvi M."/>
        </authorList>
    </citation>
    <scope>NUCLEOTIDE SEQUENCE [LARGE SCALE GENOMIC DNA]</scope>
    <source>
        <strain evidence="8 9">PCRF</strain>
    </source>
</reference>
<keyword evidence="2" id="KW-0732">Signal</keyword>
<keyword evidence="7" id="KW-0812">Transmembrane</keyword>